<evidence type="ECO:0000259" key="12">
    <source>
        <dbReference type="SMART" id="SM01217"/>
    </source>
</evidence>
<accession>A0A2T3HQA5</accession>
<feature type="signal peptide" evidence="11">
    <location>
        <begin position="1"/>
        <end position="20"/>
    </location>
</feature>
<keyword evidence="7 10" id="KW-0378">Hydrolase</keyword>
<dbReference type="EMBL" id="PYLS01000001">
    <property type="protein sequence ID" value="PST84622.1"/>
    <property type="molecule type" value="Genomic_DNA"/>
</dbReference>
<dbReference type="Gene3D" id="2.60.40.10">
    <property type="entry name" value="Immunoglobulins"/>
    <property type="match status" value="1"/>
</dbReference>
<evidence type="ECO:0000256" key="3">
    <source>
        <dbReference type="ARBA" id="ARBA00005336"/>
    </source>
</evidence>
<keyword evidence="14" id="KW-1185">Reference proteome</keyword>
<proteinExistence type="inferred from homology"/>
<dbReference type="GO" id="GO:0008422">
    <property type="term" value="F:beta-glucosidase activity"/>
    <property type="evidence" value="ECO:0007669"/>
    <property type="project" value="UniProtKB-EC"/>
</dbReference>
<evidence type="ECO:0000256" key="8">
    <source>
        <dbReference type="ARBA" id="ARBA00023295"/>
    </source>
</evidence>
<dbReference type="SUPFAM" id="SSF52279">
    <property type="entry name" value="Beta-D-glucan exohydrolase, C-terminal domain"/>
    <property type="match status" value="1"/>
</dbReference>
<evidence type="ECO:0000256" key="4">
    <source>
        <dbReference type="ARBA" id="ARBA00012744"/>
    </source>
</evidence>
<evidence type="ECO:0000256" key="1">
    <source>
        <dbReference type="ARBA" id="ARBA00000448"/>
    </source>
</evidence>
<comment type="catalytic activity">
    <reaction evidence="1">
        <text>Hydrolysis of terminal, non-reducing beta-D-glucosyl residues with release of beta-D-glucose.</text>
        <dbReference type="EC" id="3.2.1.21"/>
    </reaction>
</comment>
<evidence type="ECO:0000256" key="5">
    <source>
        <dbReference type="ARBA" id="ARBA00022729"/>
    </source>
</evidence>
<dbReference type="Pfam" id="PF14310">
    <property type="entry name" value="Fn3-like"/>
    <property type="match status" value="1"/>
</dbReference>
<dbReference type="InterPro" id="IPR019800">
    <property type="entry name" value="Glyco_hydro_3_AS"/>
</dbReference>
<dbReference type="InterPro" id="IPR036962">
    <property type="entry name" value="Glyco_hydro_3_N_sf"/>
</dbReference>
<evidence type="ECO:0000256" key="11">
    <source>
        <dbReference type="SAM" id="SignalP"/>
    </source>
</evidence>
<keyword evidence="6" id="KW-0574">Periplasm</keyword>
<feature type="domain" description="Fibronectin type III-like" evidence="12">
    <location>
        <begin position="685"/>
        <end position="754"/>
    </location>
</feature>
<protein>
    <recommendedName>
        <fullName evidence="9">Periplasmic beta-glucosidase</fullName>
        <ecNumber evidence="4">3.2.1.21</ecNumber>
    </recommendedName>
</protein>
<dbReference type="InterPro" id="IPR002772">
    <property type="entry name" value="Glyco_hydro_3_C"/>
</dbReference>
<dbReference type="NCBIfam" id="NF011678">
    <property type="entry name" value="PRK15098.1"/>
    <property type="match status" value="1"/>
</dbReference>
<feature type="chain" id="PRO_5015469810" description="Periplasmic beta-glucosidase" evidence="11">
    <location>
        <begin position="21"/>
        <end position="766"/>
    </location>
</feature>
<evidence type="ECO:0000256" key="9">
    <source>
        <dbReference type="ARBA" id="ARBA00067498"/>
    </source>
</evidence>
<dbReference type="FunFam" id="3.20.20.300:FF:000005">
    <property type="entry name" value="Periplasmic beta-glucosidase"/>
    <property type="match status" value="1"/>
</dbReference>
<keyword evidence="5 11" id="KW-0732">Signal</keyword>
<sequence length="766" mass="83520">MNKAKYLFLSLAFAALGAAAQQKRSIPPAQAKMNTFISNLMSKMTVDEKIGQLNLLTGGEATTGSVVSTGVESKIKSGKVGGIFSLTTPARIRKAQEIAVTQSRLKIPIIFGQDVIHGYKTTFPIPLALSCSWDMPLIERTARIAAIEASADGLNWTFSPMVDISRDPRWGRISEGSGEDTYLGSRIAAAMVKGYQGDDLSKNNTIMACVKHFALYGAAEAGRDYNTTDMSLHRMYNEYLPPYKAAIDAGAGSVMTSFNDINGVPATANKWLMTDLLRKQWGFEGFVVTDYTAVNELVDHGLGDLQEVSARSLKAGVEMDMVGEGFLTTLKKSLQEGKVTLAQINNACRLVLEAKYKLGLFEDPFRYCSEERAKNEILTPEHLKAAREAATKSFVLLKNEGNVLPLKKSGTIALIGPLANTGSNMPGTWSVNSDLAKTKSLLQGLTEVAGSEVKILHSMGANLLADSAYQQRATMFGRDIPRDKRSEEDLIREAVNTAKRADVVVAALGESSEMSGESSSRTDLEIPDVQRRLLAALLKTGKPVVLVLFTGRPLVLTWENQHVPAILNAWFGGTEAATAIGDVLFGAVNPSGKLSATFPQNVGQIPLYHAHKNTGRPLAEGQWFQKFRSNYLDVSNDPLYPFGYGLSYTSFAYSPITLNGKAFRTGQSLTATIRVTNTGKTAGEEVVQLYLRDVVGSITRPVKELKGFQKISLQPGESREVSFKIDEEMLKFYNGDLKYVAEPGEFKVFIGTNSRDVAAADFRFER</sequence>
<gene>
    <name evidence="13" type="ORF">C7T94_00340</name>
</gene>
<dbReference type="InterPro" id="IPR026891">
    <property type="entry name" value="Fn3-like"/>
</dbReference>
<dbReference type="InterPro" id="IPR051915">
    <property type="entry name" value="Cellulose_Degrad_GH3"/>
</dbReference>
<dbReference type="SUPFAM" id="SSF51445">
    <property type="entry name" value="(Trans)glycosidases"/>
    <property type="match status" value="1"/>
</dbReference>
<dbReference type="SMART" id="SM01217">
    <property type="entry name" value="Fn3_like"/>
    <property type="match status" value="1"/>
</dbReference>
<dbReference type="OrthoDB" id="9758670at2"/>
<name>A0A2T3HQA5_9SPHI</name>
<organism evidence="13 14">
    <name type="scientific">Pedobacter yulinensis</name>
    <dbReference type="NCBI Taxonomy" id="2126353"/>
    <lineage>
        <taxon>Bacteria</taxon>
        <taxon>Pseudomonadati</taxon>
        <taxon>Bacteroidota</taxon>
        <taxon>Sphingobacteriia</taxon>
        <taxon>Sphingobacteriales</taxon>
        <taxon>Sphingobacteriaceae</taxon>
        <taxon>Pedobacter</taxon>
    </lineage>
</organism>
<dbReference type="GO" id="GO:0009251">
    <property type="term" value="P:glucan catabolic process"/>
    <property type="evidence" value="ECO:0007669"/>
    <property type="project" value="TreeGrafter"/>
</dbReference>
<dbReference type="InterPro" id="IPR001764">
    <property type="entry name" value="Glyco_hydro_3_N"/>
</dbReference>
<evidence type="ECO:0000313" key="13">
    <source>
        <dbReference type="EMBL" id="PST84622.1"/>
    </source>
</evidence>
<dbReference type="InterPro" id="IPR017853">
    <property type="entry name" value="GH"/>
</dbReference>
<dbReference type="FunFam" id="2.60.40.10:FF:000495">
    <property type="entry name" value="Periplasmic beta-glucosidase"/>
    <property type="match status" value="1"/>
</dbReference>
<dbReference type="AlphaFoldDB" id="A0A2T3HQA5"/>
<comment type="similarity">
    <text evidence="3 10">Belongs to the glycosyl hydrolase 3 family.</text>
</comment>
<dbReference type="PROSITE" id="PS00775">
    <property type="entry name" value="GLYCOSYL_HYDROL_F3"/>
    <property type="match status" value="1"/>
</dbReference>
<dbReference type="FunFam" id="3.40.50.1700:FF:000004">
    <property type="entry name" value="Periplasmic beta-glucosidase"/>
    <property type="match status" value="1"/>
</dbReference>
<dbReference type="Pfam" id="PF00933">
    <property type="entry name" value="Glyco_hydro_3"/>
    <property type="match status" value="1"/>
</dbReference>
<reference evidence="13 14" key="1">
    <citation type="submission" date="2018-03" db="EMBL/GenBank/DDBJ databases">
        <authorList>
            <person name="Keele B.F."/>
        </authorList>
    </citation>
    <scope>NUCLEOTIDE SEQUENCE [LARGE SCALE GENOMIC DNA]</scope>
    <source>
        <strain evidence="13 14">YL28-9</strain>
    </source>
</reference>
<dbReference type="InterPro" id="IPR036881">
    <property type="entry name" value="Glyco_hydro_3_C_sf"/>
</dbReference>
<evidence type="ECO:0000256" key="6">
    <source>
        <dbReference type="ARBA" id="ARBA00022764"/>
    </source>
</evidence>
<dbReference type="PANTHER" id="PTHR30620:SF16">
    <property type="entry name" value="LYSOSOMAL BETA GLUCOSIDASE"/>
    <property type="match status" value="1"/>
</dbReference>
<dbReference type="RefSeq" id="WP_107212571.1">
    <property type="nucleotide sequence ID" value="NZ_KZ686268.1"/>
</dbReference>
<dbReference type="Gene3D" id="3.40.50.1700">
    <property type="entry name" value="Glycoside hydrolase family 3 C-terminal domain"/>
    <property type="match status" value="1"/>
</dbReference>
<dbReference type="PANTHER" id="PTHR30620">
    <property type="entry name" value="PERIPLASMIC BETA-GLUCOSIDASE-RELATED"/>
    <property type="match status" value="1"/>
</dbReference>
<dbReference type="GO" id="GO:0042597">
    <property type="term" value="C:periplasmic space"/>
    <property type="evidence" value="ECO:0007669"/>
    <property type="project" value="UniProtKB-SubCell"/>
</dbReference>
<dbReference type="PRINTS" id="PR00133">
    <property type="entry name" value="GLHYDRLASE3"/>
</dbReference>
<dbReference type="InterPro" id="IPR013783">
    <property type="entry name" value="Ig-like_fold"/>
</dbReference>
<evidence type="ECO:0000256" key="7">
    <source>
        <dbReference type="ARBA" id="ARBA00022801"/>
    </source>
</evidence>
<dbReference type="Proteomes" id="UP000240912">
    <property type="component" value="Unassembled WGS sequence"/>
</dbReference>
<dbReference type="Pfam" id="PF01915">
    <property type="entry name" value="Glyco_hydro_3_C"/>
    <property type="match status" value="1"/>
</dbReference>
<evidence type="ECO:0000256" key="2">
    <source>
        <dbReference type="ARBA" id="ARBA00004418"/>
    </source>
</evidence>
<keyword evidence="8 10" id="KW-0326">Glycosidase</keyword>
<comment type="subcellular location">
    <subcellularLocation>
        <location evidence="2">Periplasm</location>
    </subcellularLocation>
</comment>
<evidence type="ECO:0000313" key="14">
    <source>
        <dbReference type="Proteomes" id="UP000240912"/>
    </source>
</evidence>
<dbReference type="Gene3D" id="3.20.20.300">
    <property type="entry name" value="Glycoside hydrolase, family 3, N-terminal domain"/>
    <property type="match status" value="1"/>
</dbReference>
<comment type="caution">
    <text evidence="13">The sequence shown here is derived from an EMBL/GenBank/DDBJ whole genome shotgun (WGS) entry which is preliminary data.</text>
</comment>
<evidence type="ECO:0000256" key="10">
    <source>
        <dbReference type="RuleBase" id="RU361161"/>
    </source>
</evidence>
<dbReference type="EC" id="3.2.1.21" evidence="4"/>